<dbReference type="SUPFAM" id="SSF81324">
    <property type="entry name" value="Voltage-gated potassium channels"/>
    <property type="match status" value="1"/>
</dbReference>
<dbReference type="Pfam" id="PF07885">
    <property type="entry name" value="Ion_trans_2"/>
    <property type="match status" value="1"/>
</dbReference>
<evidence type="ECO:0000313" key="4">
    <source>
        <dbReference type="Proteomes" id="UP001596122"/>
    </source>
</evidence>
<dbReference type="EMBL" id="JBHSLD010000014">
    <property type="protein sequence ID" value="MFC5381999.1"/>
    <property type="molecule type" value="Genomic_DNA"/>
</dbReference>
<accession>A0ABW0GPV5</accession>
<organism evidence="3 4">
    <name type="scientific">Aquipuribacter nitratireducens</name>
    <dbReference type="NCBI Taxonomy" id="650104"/>
    <lineage>
        <taxon>Bacteria</taxon>
        <taxon>Bacillati</taxon>
        <taxon>Actinomycetota</taxon>
        <taxon>Actinomycetes</taxon>
        <taxon>Micrococcales</taxon>
        <taxon>Intrasporangiaceae</taxon>
        <taxon>Aquipuribacter</taxon>
    </lineage>
</organism>
<dbReference type="InterPro" id="IPR013099">
    <property type="entry name" value="K_chnl_dom"/>
</dbReference>
<keyword evidence="4" id="KW-1185">Reference proteome</keyword>
<dbReference type="GO" id="GO:0034220">
    <property type="term" value="P:monoatomic ion transmembrane transport"/>
    <property type="evidence" value="ECO:0007669"/>
    <property type="project" value="UniProtKB-KW"/>
</dbReference>
<keyword evidence="1" id="KW-0812">Transmembrane</keyword>
<protein>
    <submittedName>
        <fullName evidence="3">Potassium channel family protein</fullName>
    </submittedName>
</protein>
<evidence type="ECO:0000256" key="1">
    <source>
        <dbReference type="SAM" id="Phobius"/>
    </source>
</evidence>
<keyword evidence="1" id="KW-0472">Membrane</keyword>
<keyword evidence="3" id="KW-0406">Ion transport</keyword>
<evidence type="ECO:0000259" key="2">
    <source>
        <dbReference type="Pfam" id="PF07885"/>
    </source>
</evidence>
<reference evidence="4" key="1">
    <citation type="journal article" date="2019" name="Int. J. Syst. Evol. Microbiol.">
        <title>The Global Catalogue of Microorganisms (GCM) 10K type strain sequencing project: providing services to taxonomists for standard genome sequencing and annotation.</title>
        <authorList>
            <consortium name="The Broad Institute Genomics Platform"/>
            <consortium name="The Broad Institute Genome Sequencing Center for Infectious Disease"/>
            <person name="Wu L."/>
            <person name="Ma J."/>
        </authorList>
    </citation>
    <scope>NUCLEOTIDE SEQUENCE [LARGE SCALE GENOMIC DNA]</scope>
    <source>
        <strain evidence="4">CCUG 43114</strain>
    </source>
</reference>
<keyword evidence="1" id="KW-1133">Transmembrane helix</keyword>
<dbReference type="Gene3D" id="1.10.287.70">
    <property type="match status" value="1"/>
</dbReference>
<dbReference type="RefSeq" id="WP_340269955.1">
    <property type="nucleotide sequence ID" value="NZ_JBBEOG010000005.1"/>
</dbReference>
<sequence length="292" mass="31246">MVGLALVLVALTDLFRTLWRPSGVGHVTRPVMRATWRVTRRLARRRSSLDVAGPLGLALVLLSWALLTVAGFTLVYWPHVPGGVVLSDGLAAAERSNALDALYLSLVTEVTLGYGDVVPQNTWLRVAAPLQAFVGFVILTGAVTWTLQVYPALGRRRMLALRLSRLADVGATARLAAMDDSTAVAVLEPVVDDLTRVRVDVDQYNVSYWFSDADRDASLAVRSSVLLDLAEAATACPGAGTRTLGDSLRRESDDLASALQDHDLVRDVPGAPHASSRAVFAAWAADHSGRGA</sequence>
<feature type="domain" description="Potassium channel" evidence="2">
    <location>
        <begin position="78"/>
        <end position="145"/>
    </location>
</feature>
<feature type="transmembrane region" description="Helical" evidence="1">
    <location>
        <begin position="51"/>
        <end position="77"/>
    </location>
</feature>
<feature type="transmembrane region" description="Helical" evidence="1">
    <location>
        <begin position="132"/>
        <end position="153"/>
    </location>
</feature>
<gene>
    <name evidence="3" type="ORF">ACFPJ6_14570</name>
</gene>
<dbReference type="Proteomes" id="UP001596122">
    <property type="component" value="Unassembled WGS sequence"/>
</dbReference>
<proteinExistence type="predicted"/>
<keyword evidence="3" id="KW-0813">Transport</keyword>
<name>A0ABW0GPV5_9MICO</name>
<evidence type="ECO:0000313" key="3">
    <source>
        <dbReference type="EMBL" id="MFC5381999.1"/>
    </source>
</evidence>
<comment type="caution">
    <text evidence="3">The sequence shown here is derived from an EMBL/GenBank/DDBJ whole genome shotgun (WGS) entry which is preliminary data.</text>
</comment>
<keyword evidence="3" id="KW-0407">Ion channel</keyword>